<evidence type="ECO:0000256" key="11">
    <source>
        <dbReference type="ARBA" id="ARBA00053003"/>
    </source>
</evidence>
<dbReference type="NCBIfam" id="TIGR01879">
    <property type="entry name" value="hydantase"/>
    <property type="match status" value="1"/>
</dbReference>
<evidence type="ECO:0000256" key="9">
    <source>
        <dbReference type="ARBA" id="ARBA00022824"/>
    </source>
</evidence>
<evidence type="ECO:0000256" key="8">
    <source>
        <dbReference type="ARBA" id="ARBA00022801"/>
    </source>
</evidence>
<dbReference type="Pfam" id="PF01546">
    <property type="entry name" value="Peptidase_M20"/>
    <property type="match status" value="1"/>
</dbReference>
<dbReference type="GO" id="GO:0046872">
    <property type="term" value="F:metal ion binding"/>
    <property type="evidence" value="ECO:0007669"/>
    <property type="project" value="UniProtKB-KW"/>
</dbReference>
<keyword evidence="7" id="KW-0732">Signal</keyword>
<dbReference type="Gene3D" id="3.40.630.10">
    <property type="entry name" value="Zn peptidases"/>
    <property type="match status" value="1"/>
</dbReference>
<keyword evidence="16" id="KW-1185">Reference proteome</keyword>
<dbReference type="PANTHER" id="PTHR32494">
    <property type="entry name" value="ALLANTOATE DEIMINASE-RELATED"/>
    <property type="match status" value="1"/>
</dbReference>
<evidence type="ECO:0000256" key="4">
    <source>
        <dbReference type="ARBA" id="ARBA00011738"/>
    </source>
</evidence>
<evidence type="ECO:0000256" key="6">
    <source>
        <dbReference type="ARBA" id="ARBA00022723"/>
    </source>
</evidence>
<dbReference type="PROSITE" id="PS00758">
    <property type="entry name" value="ARGE_DAPE_CPG2_1"/>
    <property type="match status" value="1"/>
</dbReference>
<feature type="region of interest" description="Disordered" evidence="13">
    <location>
        <begin position="1"/>
        <end position="20"/>
    </location>
</feature>
<evidence type="ECO:0000256" key="3">
    <source>
        <dbReference type="ARBA" id="ARBA00006247"/>
    </source>
</evidence>
<dbReference type="SUPFAM" id="SSF53187">
    <property type="entry name" value="Zn-dependent exopeptidases"/>
    <property type="match status" value="1"/>
</dbReference>
<evidence type="ECO:0000256" key="2">
    <source>
        <dbReference type="ARBA" id="ARBA00004240"/>
    </source>
</evidence>
<dbReference type="InterPro" id="IPR036264">
    <property type="entry name" value="Bact_exopeptidase_dim_dom"/>
</dbReference>
<dbReference type="SUPFAM" id="SSF55031">
    <property type="entry name" value="Bacterial exopeptidase dimerisation domain"/>
    <property type="match status" value="1"/>
</dbReference>
<dbReference type="GO" id="GO:0000256">
    <property type="term" value="P:allantoin catabolic process"/>
    <property type="evidence" value="ECO:0000318"/>
    <property type="project" value="GO_Central"/>
</dbReference>
<reference evidence="16" key="1">
    <citation type="journal article" date="2012" name="Nature">
        <title>A physical, genetic and functional sequence assembly of the barley genome.</title>
        <authorList>
            <consortium name="The International Barley Genome Sequencing Consortium"/>
            <person name="Mayer K.F."/>
            <person name="Waugh R."/>
            <person name="Brown J.W."/>
            <person name="Schulman A."/>
            <person name="Langridge P."/>
            <person name="Platzer M."/>
            <person name="Fincher G.B."/>
            <person name="Muehlbauer G.J."/>
            <person name="Sato K."/>
            <person name="Close T.J."/>
            <person name="Wise R.P."/>
            <person name="Stein N."/>
        </authorList>
    </citation>
    <scope>NUCLEOTIDE SEQUENCE [LARGE SCALE GENOMIC DNA]</scope>
    <source>
        <strain evidence="16">cv. Morex</strain>
    </source>
</reference>
<dbReference type="Gramene" id="HORVU.MOREX.r3.7HG0738300.1">
    <property type="protein sequence ID" value="HORVU.MOREX.r3.7HG0738300.1"/>
    <property type="gene ID" value="HORVU.MOREX.r3.7HG0738300"/>
</dbReference>
<dbReference type="SMR" id="A0A8I6YRV7"/>
<dbReference type="EnsemblPlants" id="HORVU.MOREX.r3.7HG0738300.1">
    <property type="protein sequence ID" value="HORVU.MOREX.r3.7HG0738300.1"/>
    <property type="gene ID" value="HORVU.MOREX.r3.7HG0738300"/>
</dbReference>
<keyword evidence="6" id="KW-0479">Metal-binding</keyword>
<dbReference type="FunFam" id="3.30.70.360:FF:000019">
    <property type="entry name" value="Allantoate deiminase"/>
    <property type="match status" value="1"/>
</dbReference>
<feature type="region of interest" description="Disordered" evidence="13">
    <location>
        <begin position="45"/>
        <end position="105"/>
    </location>
</feature>
<evidence type="ECO:0000313" key="15">
    <source>
        <dbReference type="EnsemblPlants" id="HORVU.MOREX.r3.7HG0738300.1"/>
    </source>
</evidence>
<proteinExistence type="inferred from homology"/>
<dbReference type="PANTHER" id="PTHR32494:SF19">
    <property type="entry name" value="ALLANTOATE DEIMINASE-RELATED"/>
    <property type="match status" value="1"/>
</dbReference>
<keyword evidence="9" id="KW-0256">Endoplasmic reticulum</keyword>
<keyword evidence="8" id="KW-0378">Hydrolase</keyword>
<evidence type="ECO:0000313" key="16">
    <source>
        <dbReference type="Proteomes" id="UP000011116"/>
    </source>
</evidence>
<dbReference type="InterPro" id="IPR010158">
    <property type="entry name" value="Amidase_Cbmase"/>
</dbReference>
<dbReference type="Gramene" id="HORVU.MOREX.r2.7HG0612390.1">
    <property type="protein sequence ID" value="HORVU.MOREX.r2.7HG0612390.1"/>
    <property type="gene ID" value="HORVU.MOREX.r2.7HG0612390"/>
</dbReference>
<dbReference type="AlphaFoldDB" id="A0A8I6YRV7"/>
<dbReference type="InterPro" id="IPR002933">
    <property type="entry name" value="Peptidase_M20"/>
</dbReference>
<evidence type="ECO:0000256" key="12">
    <source>
        <dbReference type="ARBA" id="ARBA00066382"/>
    </source>
</evidence>
<comment type="cofactor">
    <cofactor evidence="1">
        <name>Mn(2+)</name>
        <dbReference type="ChEBI" id="CHEBI:29035"/>
    </cofactor>
</comment>
<dbReference type="Proteomes" id="UP000011116">
    <property type="component" value="Chromosome 7H"/>
</dbReference>
<accession>A0A8I6YRV7</accession>
<dbReference type="CDD" id="cd03884">
    <property type="entry name" value="M20_bAS"/>
    <property type="match status" value="1"/>
</dbReference>
<dbReference type="Gene3D" id="3.30.70.360">
    <property type="match status" value="1"/>
</dbReference>
<evidence type="ECO:0000256" key="13">
    <source>
        <dbReference type="SAM" id="MobiDB-lite"/>
    </source>
</evidence>
<comment type="subcellular location">
    <subcellularLocation>
        <location evidence="2">Endoplasmic reticulum</location>
    </subcellularLocation>
</comment>
<reference evidence="15" key="3">
    <citation type="submission" date="2022-01" db="UniProtKB">
        <authorList>
            <consortium name="EnsemblPlants"/>
        </authorList>
    </citation>
    <scope>IDENTIFICATION</scope>
    <source>
        <strain evidence="15">subsp. vulgare</strain>
    </source>
</reference>
<name>A0A8I6YRV7_HORVV</name>
<evidence type="ECO:0000256" key="7">
    <source>
        <dbReference type="ARBA" id="ARBA00022729"/>
    </source>
</evidence>
<dbReference type="EC" id="3.5.3.9" evidence="12"/>
<dbReference type="Pfam" id="PF07687">
    <property type="entry name" value="M20_dimer"/>
    <property type="match status" value="1"/>
</dbReference>
<evidence type="ECO:0000256" key="10">
    <source>
        <dbReference type="ARBA" id="ARBA00023211"/>
    </source>
</evidence>
<dbReference type="GO" id="GO:0010136">
    <property type="term" value="P:ureide catabolic process"/>
    <property type="evidence" value="ECO:0007669"/>
    <property type="project" value="EnsemblPlants"/>
</dbReference>
<dbReference type="GO" id="GO:0006145">
    <property type="term" value="P:purine nucleobase catabolic process"/>
    <property type="evidence" value="ECO:0007669"/>
    <property type="project" value="EnsemblPlants"/>
</dbReference>
<feature type="domain" description="Peptidase M20 dimerisation" evidence="14">
    <location>
        <begin position="368"/>
        <end position="484"/>
    </location>
</feature>
<organism evidence="15 16">
    <name type="scientific">Hordeum vulgare subsp. vulgare</name>
    <name type="common">Domesticated barley</name>
    <dbReference type="NCBI Taxonomy" id="112509"/>
    <lineage>
        <taxon>Eukaryota</taxon>
        <taxon>Viridiplantae</taxon>
        <taxon>Streptophyta</taxon>
        <taxon>Embryophyta</taxon>
        <taxon>Tracheophyta</taxon>
        <taxon>Spermatophyta</taxon>
        <taxon>Magnoliopsida</taxon>
        <taxon>Liliopsida</taxon>
        <taxon>Poales</taxon>
        <taxon>Poaceae</taxon>
        <taxon>BOP clade</taxon>
        <taxon>Pooideae</taxon>
        <taxon>Triticodae</taxon>
        <taxon>Triticeae</taxon>
        <taxon>Hordeinae</taxon>
        <taxon>Hordeum</taxon>
    </lineage>
</organism>
<protein>
    <recommendedName>
        <fullName evidence="12">allantoate deiminase</fullName>
        <ecNumber evidence="12">3.5.3.9</ecNumber>
    </recommendedName>
</protein>
<comment type="subunit">
    <text evidence="4">Homodimer.</text>
</comment>
<evidence type="ECO:0000259" key="14">
    <source>
        <dbReference type="Pfam" id="PF07687"/>
    </source>
</evidence>
<dbReference type="InterPro" id="IPR011650">
    <property type="entry name" value="Peptidase_M20_dimer"/>
</dbReference>
<evidence type="ECO:0000256" key="5">
    <source>
        <dbReference type="ARBA" id="ARBA00022631"/>
    </source>
</evidence>
<comment type="catalytic activity">
    <reaction evidence="11">
        <text>allantoate + H2O + 2 H(+) = (S)-2-ureidoglycine + NH4(+) + CO2</text>
        <dbReference type="Rhea" id="RHEA:27485"/>
        <dbReference type="ChEBI" id="CHEBI:15377"/>
        <dbReference type="ChEBI" id="CHEBI:15378"/>
        <dbReference type="ChEBI" id="CHEBI:16526"/>
        <dbReference type="ChEBI" id="CHEBI:17536"/>
        <dbReference type="ChEBI" id="CHEBI:28938"/>
        <dbReference type="ChEBI" id="CHEBI:59947"/>
        <dbReference type="EC" id="3.5.3.9"/>
    </reaction>
</comment>
<dbReference type="GO" id="GO:0005783">
    <property type="term" value="C:endoplasmic reticulum"/>
    <property type="evidence" value="ECO:0007669"/>
    <property type="project" value="UniProtKB-SubCell"/>
</dbReference>
<evidence type="ECO:0000256" key="1">
    <source>
        <dbReference type="ARBA" id="ARBA00001936"/>
    </source>
</evidence>
<sequence>MFRPPAADSSLRSALAPEETNEKRAVAFHSVSWKLIAHAEASSRLGPIGHAPVGGRHEARRARAAGLQRREAGATATPPVPVGGKGRGACRQATPAPNPTHRGHTRRLIMAPSSTSRPSVAVLILLLSGVPASLLATAPVSDGPEQQPGGGDGLYREILRDETVLRLNQLGKISDGEGFLERTFLSPASFRATDVIIGWMKDAGLTTWVDQMGNIHGRFEPSNSTEKALLIGSHMDTVIDAGMYDGALGIICAISALKVLRVTGKLQRLTRPVEVIAFSDEEGVRFQTTFLGSAAVAGILPESILQVSDKSGTTVQDVLKLNSFEATAAALGQVKYSPESVGSYVEVHLEQGPVLEALRYPLGVVNGIAGQTRLKVIVDGSQGHAGTVPMKLRRDPMVAAAELVVTLESLCKEPSRFLTYDEDCGCFTEESLAGLVCTVGELLTWPSASNVIPGQVNFTVDIRAMDDQVRETIVASFSRIVMQRCDHRLVDCAVEHKHSAAATPCDPELTAELKRATRLAVSAMAPGVHGHGHAGTATPVLMSGAGHDAMAMARLTRVGMLFVRCRGGVSHSPEEHVAEDDVWAAGVALLRFVEQHAVAEL</sequence>
<keyword evidence="5" id="KW-0659">Purine metabolism</keyword>
<keyword evidence="10" id="KW-0464">Manganese</keyword>
<dbReference type="GO" id="GO:0047652">
    <property type="term" value="F:allantoate deiminase activity"/>
    <property type="evidence" value="ECO:0000318"/>
    <property type="project" value="GO_Central"/>
</dbReference>
<comment type="similarity">
    <text evidence="3">Belongs to the peptidase M20A family.</text>
</comment>
<reference evidence="15" key="2">
    <citation type="submission" date="2020-10" db="EMBL/GenBank/DDBJ databases">
        <authorList>
            <person name="Scholz U."/>
            <person name="Mascher M."/>
            <person name="Fiebig A."/>
        </authorList>
    </citation>
    <scope>NUCLEOTIDE SEQUENCE [LARGE SCALE GENOMIC DNA]</scope>
    <source>
        <strain evidence="15">cv. Morex</strain>
    </source>
</reference>
<dbReference type="InterPro" id="IPR001261">
    <property type="entry name" value="ArgE/DapE_CS"/>
</dbReference>